<keyword evidence="2" id="KW-1185">Reference proteome</keyword>
<accession>A0A2S7KVS1</accession>
<dbReference type="Proteomes" id="UP000239522">
    <property type="component" value="Unassembled WGS sequence"/>
</dbReference>
<dbReference type="AlphaFoldDB" id="A0A2S7KVS1"/>
<dbReference type="EMBL" id="MQUA01000013">
    <property type="protein sequence ID" value="PQB06727.1"/>
    <property type="molecule type" value="Genomic_DNA"/>
</dbReference>
<reference evidence="1 2" key="1">
    <citation type="submission" date="2016-11" db="EMBL/GenBank/DDBJ databases">
        <title>Trade-off between light-utilization and light-protection in marine flavobacteria.</title>
        <authorList>
            <person name="Kumagai Y."/>
        </authorList>
    </citation>
    <scope>NUCLEOTIDE SEQUENCE [LARGE SCALE GENOMIC DNA]</scope>
    <source>
        <strain evidence="1 2">ATCC 700397</strain>
    </source>
</reference>
<dbReference type="OrthoDB" id="1431790at2"/>
<gene>
    <name evidence="1" type="ORF">BST83_05835</name>
</gene>
<name>A0A2S7KVS1_9FLAO</name>
<evidence type="ECO:0000313" key="1">
    <source>
        <dbReference type="EMBL" id="PQB06727.1"/>
    </source>
</evidence>
<organism evidence="1 2">
    <name type="scientific">Polaribacter filamentus</name>
    <dbReference type="NCBI Taxonomy" id="53483"/>
    <lineage>
        <taxon>Bacteria</taxon>
        <taxon>Pseudomonadati</taxon>
        <taxon>Bacteroidota</taxon>
        <taxon>Flavobacteriia</taxon>
        <taxon>Flavobacteriales</taxon>
        <taxon>Flavobacteriaceae</taxon>
    </lineage>
</organism>
<proteinExistence type="predicted"/>
<comment type="caution">
    <text evidence="1">The sequence shown here is derived from an EMBL/GenBank/DDBJ whole genome shotgun (WGS) entry which is preliminary data.</text>
</comment>
<protein>
    <recommendedName>
        <fullName evidence="3">Lipoprotein</fullName>
    </recommendedName>
</protein>
<evidence type="ECO:0000313" key="2">
    <source>
        <dbReference type="Proteomes" id="UP000239522"/>
    </source>
</evidence>
<sequence>MRILYIFALILISSCTKSKSLTCVDFKIGTFKAESTNYKMPALIIKRFEKTQKETAVGFPTTEATIEWKSECNFELNYLNNSPDVKGEKISVKILKIEGRKAICAGTVGGRSGHILNFELEKQK</sequence>
<dbReference type="PROSITE" id="PS51257">
    <property type="entry name" value="PROKAR_LIPOPROTEIN"/>
    <property type="match status" value="1"/>
</dbReference>
<evidence type="ECO:0008006" key="3">
    <source>
        <dbReference type="Google" id="ProtNLM"/>
    </source>
</evidence>